<reference evidence="2" key="1">
    <citation type="journal article" date="2019" name="Int. J. Syst. Evol. Microbiol.">
        <title>The Global Catalogue of Microorganisms (GCM) 10K type strain sequencing project: providing services to taxonomists for standard genome sequencing and annotation.</title>
        <authorList>
            <consortium name="The Broad Institute Genomics Platform"/>
            <consortium name="The Broad Institute Genome Sequencing Center for Infectious Disease"/>
            <person name="Wu L."/>
            <person name="Ma J."/>
        </authorList>
    </citation>
    <scope>NUCLEOTIDE SEQUENCE [LARGE SCALE GENOMIC DNA]</scope>
    <source>
        <strain evidence="2">JCM 30331</strain>
    </source>
</reference>
<comment type="caution">
    <text evidence="1">The sequence shown here is derived from an EMBL/GenBank/DDBJ whole genome shotgun (WGS) entry which is preliminary data.</text>
</comment>
<sequence>MHLDRTAGVTALNTGLTMIDAAYKAWHSVKPGSGRNHDHGLPKCFIRRWIFVRWMKERVAEYASCPVVGRIPEVEQVTYPIYVHGPLLHLTGDLDPARPTKREDARAISSFRERHIHARFFKVTV</sequence>
<accession>A0ABQ2F0W5</accession>
<keyword evidence="2" id="KW-1185">Reference proteome</keyword>
<gene>
    <name evidence="1" type="ORF">GCM10008955_36920</name>
</gene>
<evidence type="ECO:0000313" key="1">
    <source>
        <dbReference type="EMBL" id="GGK39707.1"/>
    </source>
</evidence>
<proteinExistence type="predicted"/>
<dbReference type="RefSeq" id="WP_189011427.1">
    <property type="nucleotide sequence ID" value="NZ_BMPP01000021.1"/>
</dbReference>
<protein>
    <submittedName>
        <fullName evidence="1">Uncharacterized protein</fullName>
    </submittedName>
</protein>
<organism evidence="1 2">
    <name type="scientific">Deinococcus malanensis</name>
    <dbReference type="NCBI Taxonomy" id="1706855"/>
    <lineage>
        <taxon>Bacteria</taxon>
        <taxon>Thermotogati</taxon>
        <taxon>Deinococcota</taxon>
        <taxon>Deinococci</taxon>
        <taxon>Deinococcales</taxon>
        <taxon>Deinococcaceae</taxon>
        <taxon>Deinococcus</taxon>
    </lineage>
</organism>
<dbReference type="EMBL" id="BMPP01000021">
    <property type="protein sequence ID" value="GGK39707.1"/>
    <property type="molecule type" value="Genomic_DNA"/>
</dbReference>
<evidence type="ECO:0000313" key="2">
    <source>
        <dbReference type="Proteomes" id="UP000647587"/>
    </source>
</evidence>
<dbReference type="Proteomes" id="UP000647587">
    <property type="component" value="Unassembled WGS sequence"/>
</dbReference>
<name>A0ABQ2F0W5_9DEIO</name>